<dbReference type="Gene3D" id="3.40.50.720">
    <property type="entry name" value="NAD(P)-binding Rossmann-like Domain"/>
    <property type="match status" value="1"/>
</dbReference>
<dbReference type="OrthoDB" id="9803333at2"/>
<keyword evidence="3" id="KW-0812">Transmembrane</keyword>
<feature type="transmembrane region" description="Helical" evidence="3">
    <location>
        <begin position="108"/>
        <end position="128"/>
    </location>
</feature>
<evidence type="ECO:0000256" key="2">
    <source>
        <dbReference type="ARBA" id="ARBA00023002"/>
    </source>
</evidence>
<dbReference type="PRINTS" id="PR00080">
    <property type="entry name" value="SDRFAMILY"/>
</dbReference>
<dbReference type="PRINTS" id="PR00081">
    <property type="entry name" value="GDHRDH"/>
</dbReference>
<dbReference type="Pfam" id="PF13561">
    <property type="entry name" value="adh_short_C2"/>
    <property type="match status" value="1"/>
</dbReference>
<evidence type="ECO:0000313" key="4">
    <source>
        <dbReference type="EMBL" id="TCQ01881.1"/>
    </source>
</evidence>
<feature type="transmembrane region" description="Helical" evidence="3">
    <location>
        <begin position="38"/>
        <end position="56"/>
    </location>
</feature>
<dbReference type="GO" id="GO:0008206">
    <property type="term" value="P:bile acid metabolic process"/>
    <property type="evidence" value="ECO:0007669"/>
    <property type="project" value="UniProtKB-ARBA"/>
</dbReference>
<dbReference type="InterPro" id="IPR020904">
    <property type="entry name" value="Sc_DH/Rdtase_CS"/>
</dbReference>
<dbReference type="PANTHER" id="PTHR24321">
    <property type="entry name" value="DEHYDROGENASES, SHORT CHAIN"/>
    <property type="match status" value="1"/>
</dbReference>
<dbReference type="GO" id="GO:0016491">
    <property type="term" value="F:oxidoreductase activity"/>
    <property type="evidence" value="ECO:0007669"/>
    <property type="project" value="UniProtKB-KW"/>
</dbReference>
<evidence type="ECO:0000313" key="5">
    <source>
        <dbReference type="Proteomes" id="UP000295504"/>
    </source>
</evidence>
<dbReference type="RefSeq" id="WP_132848672.1">
    <property type="nucleotide sequence ID" value="NZ_CP058648.1"/>
</dbReference>
<comment type="caution">
    <text evidence="4">The sequence shown here is derived from an EMBL/GenBank/DDBJ whole genome shotgun (WGS) entry which is preliminary data.</text>
</comment>
<sequence length="387" mass="43078">MGYKRNRLLYLILIAIVIILGLGSRSYSHIFPHKLNLYLGDCLWAILIFFIVGFILKNKPIKAVGIIAWVFCIIIEISQLYQREWINAIRNTRIGGLVLGYGFLWSDIVAYTIAIVIAVILEMVVLNYKKIPTIVFKEDFMKFRDKIVIVTGSGKGIGKSIAQLYGEAGAKVIIAEKNENNGKEVEGNIIKNGGESIFIKTDVSIPNDIINLVSEVDRMFGRIDILINNAGISKWNSPYSLEIEEWEYIINTNLRSVFLCTREVAKVMRKSGGAIVNISSTRAIMSEPNSEAYAASKGGIVSLTHAFAASLSKDKIRVNCISPGWIEIEDYNKLTETDHLLHLSGRVGIPEDIASACLFLTSDENSFINGTNIVIDGGMTKKMIYEQ</sequence>
<dbReference type="PROSITE" id="PS00061">
    <property type="entry name" value="ADH_SHORT"/>
    <property type="match status" value="1"/>
</dbReference>
<dbReference type="AlphaFoldDB" id="A0A4R2TFK6"/>
<dbReference type="SUPFAM" id="SSF51735">
    <property type="entry name" value="NAD(P)-binding Rossmann-fold domains"/>
    <property type="match status" value="1"/>
</dbReference>
<keyword evidence="3" id="KW-1133">Transmembrane helix</keyword>
<dbReference type="Pfam" id="PF10990">
    <property type="entry name" value="DUF2809"/>
    <property type="match status" value="1"/>
</dbReference>
<evidence type="ECO:0000256" key="1">
    <source>
        <dbReference type="ARBA" id="ARBA00006484"/>
    </source>
</evidence>
<dbReference type="PANTHER" id="PTHR24321:SF8">
    <property type="entry name" value="ESTRADIOL 17-BETA-DEHYDROGENASE 8-RELATED"/>
    <property type="match status" value="1"/>
</dbReference>
<dbReference type="InterPro" id="IPR036291">
    <property type="entry name" value="NAD(P)-bd_dom_sf"/>
</dbReference>
<feature type="transmembrane region" description="Helical" evidence="3">
    <location>
        <begin position="63"/>
        <end position="81"/>
    </location>
</feature>
<gene>
    <name evidence="4" type="ORF">EDD79_102111</name>
</gene>
<comment type="similarity">
    <text evidence="1">Belongs to the short-chain dehydrogenases/reductases (SDR) family.</text>
</comment>
<keyword evidence="5" id="KW-1185">Reference proteome</keyword>
<dbReference type="InterPro" id="IPR021257">
    <property type="entry name" value="DUF2809"/>
</dbReference>
<keyword evidence="3" id="KW-0472">Membrane</keyword>
<reference evidence="4 5" key="1">
    <citation type="submission" date="2019-03" db="EMBL/GenBank/DDBJ databases">
        <title>Genomic Encyclopedia of Type Strains, Phase IV (KMG-IV): sequencing the most valuable type-strain genomes for metagenomic binning, comparative biology and taxonomic classification.</title>
        <authorList>
            <person name="Goeker M."/>
        </authorList>
    </citation>
    <scope>NUCLEOTIDE SEQUENCE [LARGE SCALE GENOMIC DNA]</scope>
    <source>
        <strain evidence="4 5">DSM 100013</strain>
    </source>
</reference>
<organism evidence="4 5">
    <name type="scientific">Serpentinicella alkaliphila</name>
    <dbReference type="NCBI Taxonomy" id="1734049"/>
    <lineage>
        <taxon>Bacteria</taxon>
        <taxon>Bacillati</taxon>
        <taxon>Bacillota</taxon>
        <taxon>Clostridia</taxon>
        <taxon>Peptostreptococcales</taxon>
        <taxon>Natronincolaceae</taxon>
        <taxon>Serpentinicella</taxon>
    </lineage>
</organism>
<dbReference type="EMBL" id="SLYC01000021">
    <property type="protein sequence ID" value="TCQ01881.1"/>
    <property type="molecule type" value="Genomic_DNA"/>
</dbReference>
<name>A0A4R2TFK6_9FIRM</name>
<keyword evidence="2" id="KW-0560">Oxidoreductase</keyword>
<proteinExistence type="inferred from homology"/>
<dbReference type="FunFam" id="3.40.50.720:FF:000084">
    <property type="entry name" value="Short-chain dehydrogenase reductase"/>
    <property type="match status" value="1"/>
</dbReference>
<dbReference type="InterPro" id="IPR002347">
    <property type="entry name" value="SDR_fam"/>
</dbReference>
<dbReference type="Proteomes" id="UP000295504">
    <property type="component" value="Unassembled WGS sequence"/>
</dbReference>
<dbReference type="NCBIfam" id="NF005559">
    <property type="entry name" value="PRK07231.1"/>
    <property type="match status" value="1"/>
</dbReference>
<accession>A0A4R2TFK6</accession>
<protein>
    <submittedName>
        <fullName evidence="4">NAD(P)-dependent dehydrogenase (Short-subunit alcohol dehydrogenase family)</fullName>
    </submittedName>
</protein>
<evidence type="ECO:0000256" key="3">
    <source>
        <dbReference type="SAM" id="Phobius"/>
    </source>
</evidence>